<feature type="compositionally biased region" description="Pro residues" evidence="1">
    <location>
        <begin position="99"/>
        <end position="125"/>
    </location>
</feature>
<keyword evidence="2" id="KW-0472">Membrane</keyword>
<feature type="region of interest" description="Disordered" evidence="1">
    <location>
        <begin position="54"/>
        <end position="168"/>
    </location>
</feature>
<dbReference type="PANTHER" id="PTHR30105">
    <property type="entry name" value="UNCHARACTERIZED YIBQ-RELATED"/>
    <property type="match status" value="1"/>
</dbReference>
<evidence type="ECO:0000313" key="3">
    <source>
        <dbReference type="EMBL" id="PHK96179.1"/>
    </source>
</evidence>
<dbReference type="Pfam" id="PF04748">
    <property type="entry name" value="Polysacc_deac_2"/>
    <property type="match status" value="1"/>
</dbReference>
<reference evidence="3 4" key="1">
    <citation type="submission" date="2017-10" db="EMBL/GenBank/DDBJ databases">
        <authorList>
            <person name="Banno H."/>
            <person name="Chua N.-H."/>
        </authorList>
    </citation>
    <scope>NUCLEOTIDE SEQUENCE [LARGE SCALE GENOMIC DNA]</scope>
    <source>
        <strain evidence="3 4">YW11</strain>
    </source>
</reference>
<dbReference type="SUPFAM" id="SSF88713">
    <property type="entry name" value="Glycoside hydrolase/deacetylase"/>
    <property type="match status" value="1"/>
</dbReference>
<keyword evidence="2" id="KW-0812">Transmembrane</keyword>
<dbReference type="Proteomes" id="UP000223527">
    <property type="component" value="Unassembled WGS sequence"/>
</dbReference>
<sequence>MSGVRAAWRALGVFWGVILAGGLGVAGALHWLGPPDAPAPPPLAATPSFAAPPAAELAQAPAGVPHAPATPAPPDMPEPPDGGTAPSAAPLPEGVLAAPLPPPAAAPEPAPPPEAPLPPPLPEPGLAPSGGTVIAAPRPELLEPGPHGPLPRIGPDGTEPRLAYARPFGGAETRPRIALVIGGFGQAGMRAEEALRRLPPATTLAFDPQALRPDLLLEQARRRGMELLLALPLESPGDLPSGHLLRASLTPGENLDRLHRAMGRFAGYAGVIGASGTQRGERFLASPDALAAVQEEIRGRGLYYVDPRPGATALAWHAAADLVLDELPTRGEVEHRLAQLERLARLRGHAVGLAAEPAPLLVDRIAAWAAGLEARGLVLAPASAVLHPPETTPIPSASR</sequence>
<comment type="caution">
    <text evidence="3">The sequence shown here is derived from an EMBL/GenBank/DDBJ whole genome shotgun (WGS) entry which is preliminary data.</text>
</comment>
<feature type="compositionally biased region" description="Low complexity" evidence="1">
    <location>
        <begin position="88"/>
        <end position="98"/>
    </location>
</feature>
<dbReference type="OrthoDB" id="9784811at2"/>
<accession>A0A2C7ADP0</accession>
<dbReference type="CDD" id="cd10936">
    <property type="entry name" value="CE4_DAC2"/>
    <property type="match status" value="1"/>
</dbReference>
<dbReference type="Gene3D" id="3.20.20.370">
    <property type="entry name" value="Glycoside hydrolase/deacetylase"/>
    <property type="match status" value="1"/>
</dbReference>
<dbReference type="InterPro" id="IPR011330">
    <property type="entry name" value="Glyco_hydro/deAcase_b/a-brl"/>
</dbReference>
<keyword evidence="4" id="KW-1185">Reference proteome</keyword>
<dbReference type="RefSeq" id="WP_099094420.1">
    <property type="nucleotide sequence ID" value="NZ_PDNU01000004.1"/>
</dbReference>
<dbReference type="PRINTS" id="PR01217">
    <property type="entry name" value="PRICHEXTENSN"/>
</dbReference>
<evidence type="ECO:0000313" key="4">
    <source>
        <dbReference type="Proteomes" id="UP000223527"/>
    </source>
</evidence>
<dbReference type="GO" id="GO:0005975">
    <property type="term" value="P:carbohydrate metabolic process"/>
    <property type="evidence" value="ECO:0007669"/>
    <property type="project" value="InterPro"/>
</dbReference>
<dbReference type="EMBL" id="PDNU01000004">
    <property type="protein sequence ID" value="PHK96179.1"/>
    <property type="molecule type" value="Genomic_DNA"/>
</dbReference>
<evidence type="ECO:0000256" key="2">
    <source>
        <dbReference type="SAM" id="Phobius"/>
    </source>
</evidence>
<proteinExistence type="predicted"/>
<organism evidence="3 4">
    <name type="scientific">Teichococcus rhizosphaerae</name>
    <dbReference type="NCBI Taxonomy" id="1335062"/>
    <lineage>
        <taxon>Bacteria</taxon>
        <taxon>Pseudomonadati</taxon>
        <taxon>Pseudomonadota</taxon>
        <taxon>Alphaproteobacteria</taxon>
        <taxon>Acetobacterales</taxon>
        <taxon>Roseomonadaceae</taxon>
        <taxon>Roseomonas</taxon>
    </lineage>
</organism>
<dbReference type="AlphaFoldDB" id="A0A2C7ADP0"/>
<evidence type="ECO:0008006" key="5">
    <source>
        <dbReference type="Google" id="ProtNLM"/>
    </source>
</evidence>
<gene>
    <name evidence="3" type="ORF">CR162_04930</name>
</gene>
<keyword evidence="2" id="KW-1133">Transmembrane helix</keyword>
<feature type="compositionally biased region" description="Pro residues" evidence="1">
    <location>
        <begin position="68"/>
        <end position="80"/>
    </location>
</feature>
<protein>
    <recommendedName>
        <fullName evidence="5">Divergent polysaccharide deacetylase family protein</fullName>
    </recommendedName>
</protein>
<dbReference type="PANTHER" id="PTHR30105:SF2">
    <property type="entry name" value="DIVERGENT POLYSACCHARIDE DEACETYLASE SUPERFAMILY"/>
    <property type="match status" value="1"/>
</dbReference>
<evidence type="ECO:0000256" key="1">
    <source>
        <dbReference type="SAM" id="MobiDB-lite"/>
    </source>
</evidence>
<feature type="compositionally biased region" description="Low complexity" evidence="1">
    <location>
        <begin position="54"/>
        <end position="67"/>
    </location>
</feature>
<feature type="transmembrane region" description="Helical" evidence="2">
    <location>
        <begin position="12"/>
        <end position="32"/>
    </location>
</feature>
<name>A0A2C7ADP0_9PROT</name>
<dbReference type="InterPro" id="IPR006837">
    <property type="entry name" value="Divergent_DAC"/>
</dbReference>